<dbReference type="Gene3D" id="3.40.50.720">
    <property type="entry name" value="NAD(P)-binding Rossmann-like Domain"/>
    <property type="match status" value="1"/>
</dbReference>
<dbReference type="OrthoDB" id="542013at2759"/>
<dbReference type="Pfam" id="PF00106">
    <property type="entry name" value="adh_short"/>
    <property type="match status" value="1"/>
</dbReference>
<dbReference type="PANTHER" id="PTHR43157:SF31">
    <property type="entry name" value="PHOSPHATIDYLINOSITOL-GLYCAN BIOSYNTHESIS CLASS F PROTEIN"/>
    <property type="match status" value="1"/>
</dbReference>
<organism evidence="2 3">
    <name type="scientific">Gloeophyllum trabeum (strain ATCC 11539 / FP-39264 / Madison 617)</name>
    <name type="common">Brown rot fungus</name>
    <dbReference type="NCBI Taxonomy" id="670483"/>
    <lineage>
        <taxon>Eukaryota</taxon>
        <taxon>Fungi</taxon>
        <taxon>Dikarya</taxon>
        <taxon>Basidiomycota</taxon>
        <taxon>Agaricomycotina</taxon>
        <taxon>Agaricomycetes</taxon>
        <taxon>Gloeophyllales</taxon>
        <taxon>Gloeophyllaceae</taxon>
        <taxon>Gloeophyllum</taxon>
    </lineage>
</organism>
<dbReference type="GO" id="GO:0016491">
    <property type="term" value="F:oxidoreductase activity"/>
    <property type="evidence" value="ECO:0007669"/>
    <property type="project" value="UniProtKB-KW"/>
</dbReference>
<keyword evidence="3" id="KW-1185">Reference proteome</keyword>
<evidence type="ECO:0000256" key="1">
    <source>
        <dbReference type="ARBA" id="ARBA00023002"/>
    </source>
</evidence>
<dbReference type="KEGG" id="gtr:GLOTRDRAFT_136135"/>
<dbReference type="PANTHER" id="PTHR43157">
    <property type="entry name" value="PHOSPHATIDYLINOSITOL-GLYCAN BIOSYNTHESIS CLASS F PROTEIN-RELATED"/>
    <property type="match status" value="1"/>
</dbReference>
<dbReference type="AlphaFoldDB" id="S7QHB8"/>
<keyword evidence="1" id="KW-0560">Oxidoreductase</keyword>
<dbReference type="RefSeq" id="XP_007862254.1">
    <property type="nucleotide sequence ID" value="XM_007864063.1"/>
</dbReference>
<reference evidence="2 3" key="1">
    <citation type="journal article" date="2012" name="Science">
        <title>The Paleozoic origin of enzymatic lignin decomposition reconstructed from 31 fungal genomes.</title>
        <authorList>
            <person name="Floudas D."/>
            <person name="Binder M."/>
            <person name="Riley R."/>
            <person name="Barry K."/>
            <person name="Blanchette R.A."/>
            <person name="Henrissat B."/>
            <person name="Martinez A.T."/>
            <person name="Otillar R."/>
            <person name="Spatafora J.W."/>
            <person name="Yadav J.S."/>
            <person name="Aerts A."/>
            <person name="Benoit I."/>
            <person name="Boyd A."/>
            <person name="Carlson A."/>
            <person name="Copeland A."/>
            <person name="Coutinho P.M."/>
            <person name="de Vries R.P."/>
            <person name="Ferreira P."/>
            <person name="Findley K."/>
            <person name="Foster B."/>
            <person name="Gaskell J."/>
            <person name="Glotzer D."/>
            <person name="Gorecki P."/>
            <person name="Heitman J."/>
            <person name="Hesse C."/>
            <person name="Hori C."/>
            <person name="Igarashi K."/>
            <person name="Jurgens J.A."/>
            <person name="Kallen N."/>
            <person name="Kersten P."/>
            <person name="Kohler A."/>
            <person name="Kuees U."/>
            <person name="Kumar T.K.A."/>
            <person name="Kuo A."/>
            <person name="LaButti K."/>
            <person name="Larrondo L.F."/>
            <person name="Lindquist E."/>
            <person name="Ling A."/>
            <person name="Lombard V."/>
            <person name="Lucas S."/>
            <person name="Lundell T."/>
            <person name="Martin R."/>
            <person name="McLaughlin D.J."/>
            <person name="Morgenstern I."/>
            <person name="Morin E."/>
            <person name="Murat C."/>
            <person name="Nagy L.G."/>
            <person name="Nolan M."/>
            <person name="Ohm R.A."/>
            <person name="Patyshakuliyeva A."/>
            <person name="Rokas A."/>
            <person name="Ruiz-Duenas F.J."/>
            <person name="Sabat G."/>
            <person name="Salamov A."/>
            <person name="Samejima M."/>
            <person name="Schmutz J."/>
            <person name="Slot J.C."/>
            <person name="St John F."/>
            <person name="Stenlid J."/>
            <person name="Sun H."/>
            <person name="Sun S."/>
            <person name="Syed K."/>
            <person name="Tsang A."/>
            <person name="Wiebenga A."/>
            <person name="Young D."/>
            <person name="Pisabarro A."/>
            <person name="Eastwood D.C."/>
            <person name="Martin F."/>
            <person name="Cullen D."/>
            <person name="Grigoriev I.V."/>
            <person name="Hibbett D.S."/>
        </authorList>
    </citation>
    <scope>NUCLEOTIDE SEQUENCE [LARGE SCALE GENOMIC DNA]</scope>
    <source>
        <strain evidence="2 3">ATCC 11539</strain>
    </source>
</reference>
<dbReference type="OMA" id="THIADHS"/>
<evidence type="ECO:0000313" key="2">
    <source>
        <dbReference type="EMBL" id="EPQ59201.1"/>
    </source>
</evidence>
<dbReference type="HOGENOM" id="CLU_010194_44_4_1"/>
<name>S7QHB8_GLOTA</name>
<dbReference type="PRINTS" id="PR00081">
    <property type="entry name" value="GDHRDH"/>
</dbReference>
<dbReference type="Proteomes" id="UP000030669">
    <property type="component" value="Unassembled WGS sequence"/>
</dbReference>
<dbReference type="InterPro" id="IPR036291">
    <property type="entry name" value="NAD(P)-bd_dom_sf"/>
</dbReference>
<dbReference type="GeneID" id="19303474"/>
<evidence type="ECO:0000313" key="3">
    <source>
        <dbReference type="Proteomes" id="UP000030669"/>
    </source>
</evidence>
<dbReference type="InterPro" id="IPR002347">
    <property type="entry name" value="SDR_fam"/>
</dbReference>
<protein>
    <submittedName>
        <fullName evidence="2">NAD P-binding protein</fullName>
    </submittedName>
</protein>
<accession>S7QHB8</accession>
<gene>
    <name evidence="2" type="ORF">GLOTRDRAFT_136135</name>
</gene>
<dbReference type="EMBL" id="KB469297">
    <property type="protein sequence ID" value="EPQ59201.1"/>
    <property type="molecule type" value="Genomic_DNA"/>
</dbReference>
<sequence length="346" mass="38096">MGQLSRLDVALRQLAGAPELGVKADLAGKTVIVVGANTGIGIEAVKHFSSMNAAKVIMACRSEEKGKKAVAEVEKATGKNNAELWLLDLGRFASVVEFADRFEKEGGRLDILVMNAGIATGTYEDFEGWESTLHVNHLSTALCSLLLIPRLLKTASDFSIQTRLVVVSSEVHHFTTLSEEVRNSPSILKKLNEKEYFQKNFMDRYPVSKLLNVLFVRALNAHLPTTSPLIVDAVNPGFCKSELTRNIPDFKPPTFEYEGKTITLTAWTSEEGSRQLLWAALGPPNPADTDKIRGAFVSGNHIEEPSDFVLSKEGKDAQDRLWNETLEILNEVTPKVNAVVKEYLSV</sequence>
<proteinExistence type="predicted"/>
<dbReference type="SUPFAM" id="SSF51735">
    <property type="entry name" value="NAD(P)-binding Rossmann-fold domains"/>
    <property type="match status" value="1"/>
</dbReference>
<dbReference type="eggNOG" id="KOG1208">
    <property type="taxonomic scope" value="Eukaryota"/>
</dbReference>